<dbReference type="GO" id="GO:0016740">
    <property type="term" value="F:transferase activity"/>
    <property type="evidence" value="ECO:0007669"/>
    <property type="project" value="UniProtKB-KW"/>
</dbReference>
<evidence type="ECO:0000313" key="2">
    <source>
        <dbReference type="Proteomes" id="UP000236379"/>
    </source>
</evidence>
<sequence length="130" mass="14709">MTPQPGVTLRETYIASALRTADPIQWLQGWYYAMCDGDWEHGSGPNISTLDNPGWAVKIDLSKTYLSTRPFKVCQIERHQDDWLNCTVSQGCFRAFGGPVNLSEIVDIFRAWAEPGLEIKSSIYPKLLKE</sequence>
<evidence type="ECO:0000313" key="1">
    <source>
        <dbReference type="EMBL" id="PNY82442.1"/>
    </source>
</evidence>
<reference evidence="1 2" key="1">
    <citation type="submission" date="2018-01" db="EMBL/GenBank/DDBJ databases">
        <title>Deinococcus koreensis sp. nov., a radiation-resistant bacterium isolated from river water.</title>
        <authorList>
            <person name="Choi A."/>
        </authorList>
    </citation>
    <scope>NUCLEOTIDE SEQUENCE [LARGE SCALE GENOMIC DNA]</scope>
    <source>
        <strain evidence="1 2">SJW1-2</strain>
    </source>
</reference>
<dbReference type="EMBL" id="PPPD01000001">
    <property type="protein sequence ID" value="PNY82442.1"/>
    <property type="molecule type" value="Genomic_DNA"/>
</dbReference>
<name>A0A2K3V0X9_9DEIO</name>
<comment type="caution">
    <text evidence="1">The sequence shown here is derived from an EMBL/GenBank/DDBJ whole genome shotgun (WGS) entry which is preliminary data.</text>
</comment>
<protein>
    <submittedName>
        <fullName evidence="1">Rhodanese-related sulfurtransferase</fullName>
    </submittedName>
</protein>
<dbReference type="AlphaFoldDB" id="A0A2K3V0X9"/>
<dbReference type="OrthoDB" id="3533713at2"/>
<dbReference type="RefSeq" id="WP_103312874.1">
    <property type="nucleotide sequence ID" value="NZ_PPPD01000001.1"/>
</dbReference>
<dbReference type="Proteomes" id="UP000236379">
    <property type="component" value="Unassembled WGS sequence"/>
</dbReference>
<proteinExistence type="predicted"/>
<keyword evidence="1" id="KW-0808">Transferase</keyword>
<keyword evidence="2" id="KW-1185">Reference proteome</keyword>
<dbReference type="Pfam" id="PF15580">
    <property type="entry name" value="Imm53"/>
    <property type="match status" value="1"/>
</dbReference>
<accession>A0A2K3V0X9</accession>
<organism evidence="1 2">
    <name type="scientific">Deinococcus koreensis</name>
    <dbReference type="NCBI Taxonomy" id="2054903"/>
    <lineage>
        <taxon>Bacteria</taxon>
        <taxon>Thermotogati</taxon>
        <taxon>Deinococcota</taxon>
        <taxon>Deinococci</taxon>
        <taxon>Deinococcales</taxon>
        <taxon>Deinococcaceae</taxon>
        <taxon>Deinococcus</taxon>
    </lineage>
</organism>
<gene>
    <name evidence="1" type="ORF">CVO96_14765</name>
</gene>
<dbReference type="InterPro" id="IPR028228">
    <property type="entry name" value="Imm53"/>
</dbReference>